<evidence type="ECO:0000256" key="2">
    <source>
        <dbReference type="SAM" id="SignalP"/>
    </source>
</evidence>
<feature type="chain" id="PRO_5031004808" evidence="2">
    <location>
        <begin position="30"/>
        <end position="173"/>
    </location>
</feature>
<accession>A0A7X6KY24</accession>
<dbReference type="PANTHER" id="PTHR36302">
    <property type="entry name" value="BLR7088 PROTEIN"/>
    <property type="match status" value="1"/>
</dbReference>
<organism evidence="3 4">
    <name type="scientific">Cellulomonas denverensis</name>
    <dbReference type="NCBI Taxonomy" id="264297"/>
    <lineage>
        <taxon>Bacteria</taxon>
        <taxon>Bacillati</taxon>
        <taxon>Actinomycetota</taxon>
        <taxon>Actinomycetes</taxon>
        <taxon>Micrococcales</taxon>
        <taxon>Cellulomonadaceae</taxon>
        <taxon>Cellulomonas</taxon>
    </lineage>
</organism>
<proteinExistence type="predicted"/>
<feature type="region of interest" description="Disordered" evidence="1">
    <location>
        <begin position="154"/>
        <end position="173"/>
    </location>
</feature>
<protein>
    <submittedName>
        <fullName evidence="3">Copper chaperone PCu(A)C</fullName>
    </submittedName>
</protein>
<dbReference type="InterPro" id="IPR007410">
    <property type="entry name" value="LpqE-like"/>
</dbReference>
<feature type="signal peptide" evidence="2">
    <location>
        <begin position="1"/>
        <end position="29"/>
    </location>
</feature>
<dbReference type="AlphaFoldDB" id="A0A7X6KY24"/>
<comment type="caution">
    <text evidence="3">The sequence shown here is derived from an EMBL/GenBank/DDBJ whole genome shotgun (WGS) entry which is preliminary data.</text>
</comment>
<keyword evidence="4" id="KW-1185">Reference proteome</keyword>
<evidence type="ECO:0000313" key="4">
    <source>
        <dbReference type="Proteomes" id="UP000581206"/>
    </source>
</evidence>
<keyword evidence="2" id="KW-0732">Signal</keyword>
<dbReference type="Pfam" id="PF04314">
    <property type="entry name" value="PCuAC"/>
    <property type="match status" value="1"/>
</dbReference>
<dbReference type="SUPFAM" id="SSF110087">
    <property type="entry name" value="DR1885-like metal-binding protein"/>
    <property type="match status" value="1"/>
</dbReference>
<dbReference type="Gene3D" id="2.60.40.1890">
    <property type="entry name" value="PCu(A)C copper chaperone"/>
    <property type="match status" value="1"/>
</dbReference>
<dbReference type="EMBL" id="JAAXOX010000013">
    <property type="protein sequence ID" value="NKY24227.1"/>
    <property type="molecule type" value="Genomic_DNA"/>
</dbReference>
<gene>
    <name evidence="3" type="ORF">HGA03_16275</name>
</gene>
<dbReference type="InterPro" id="IPR036182">
    <property type="entry name" value="PCuAC_sf"/>
</dbReference>
<evidence type="ECO:0000256" key="1">
    <source>
        <dbReference type="SAM" id="MobiDB-lite"/>
    </source>
</evidence>
<name>A0A7X6KY24_9CELL</name>
<dbReference type="InterPro" id="IPR058248">
    <property type="entry name" value="Lxx211020-like"/>
</dbReference>
<dbReference type="PROSITE" id="PS51257">
    <property type="entry name" value="PROKAR_LIPOPROTEIN"/>
    <property type="match status" value="1"/>
</dbReference>
<dbReference type="RefSeq" id="WP_168631360.1">
    <property type="nucleotide sequence ID" value="NZ_BONL01000005.1"/>
</dbReference>
<sequence length="173" mass="17174">MSARRTATLLAPALAVTLALSACSDGAPAADSSSSAATGTAADAVLVEDAWVKAADSGMSAAFGVVRNTGDHDVTVQGATSPTATGVELHETVDDGTGAMVMQEKDGGFTVPAGGELVLEPGGNHLMLMGLTAPVEAGDEVDLTLTFDDGSTLDVTAPAKDYSGANENYGGDQ</sequence>
<dbReference type="PANTHER" id="PTHR36302:SF1">
    <property type="entry name" value="COPPER CHAPERONE PCU(A)C"/>
    <property type="match status" value="1"/>
</dbReference>
<dbReference type="Proteomes" id="UP000581206">
    <property type="component" value="Unassembled WGS sequence"/>
</dbReference>
<evidence type="ECO:0000313" key="3">
    <source>
        <dbReference type="EMBL" id="NKY24227.1"/>
    </source>
</evidence>
<reference evidence="3 4" key="1">
    <citation type="submission" date="2020-04" db="EMBL/GenBank/DDBJ databases">
        <title>MicrobeNet Type strains.</title>
        <authorList>
            <person name="Nicholson A.C."/>
        </authorList>
    </citation>
    <scope>NUCLEOTIDE SEQUENCE [LARGE SCALE GENOMIC DNA]</scope>
    <source>
        <strain evidence="3 4">ATCC BAA-788</strain>
    </source>
</reference>